<dbReference type="RefSeq" id="WP_221251346.1">
    <property type="nucleotide sequence ID" value="NZ_AP024355.1"/>
</dbReference>
<reference evidence="5 6" key="2">
    <citation type="journal article" date="2021" name="Int. J. Syst. Evol. Microbiol.">
        <title>Isolation and Polyphasic Characterization of Desulfuromonas versatilis sp. Nov., an Electrogenic Bacteria Capable of Versatile Metabolism Isolated from a Graphene Oxide-Reducing Enrichment Culture.</title>
        <authorList>
            <person name="Xie L."/>
            <person name="Yoshida N."/>
            <person name="Ishii S."/>
            <person name="Meng L."/>
        </authorList>
    </citation>
    <scope>NUCLEOTIDE SEQUENCE [LARGE SCALE GENOMIC DNA]</scope>
    <source>
        <strain evidence="5 6">NIT-T3</strain>
    </source>
</reference>
<dbReference type="InterPro" id="IPR053943">
    <property type="entry name" value="RlmKL-like_Mtase_CS"/>
</dbReference>
<dbReference type="InterPro" id="IPR000241">
    <property type="entry name" value="RlmKL-like_Mtase"/>
</dbReference>
<evidence type="ECO:0000256" key="1">
    <source>
        <dbReference type="ARBA" id="ARBA00022603"/>
    </source>
</evidence>
<dbReference type="InterPro" id="IPR004114">
    <property type="entry name" value="THUMP_dom"/>
</dbReference>
<dbReference type="GO" id="GO:0008168">
    <property type="term" value="F:methyltransferase activity"/>
    <property type="evidence" value="ECO:0007669"/>
    <property type="project" value="UniProtKB-KW"/>
</dbReference>
<dbReference type="PROSITE" id="PS51165">
    <property type="entry name" value="THUMP"/>
    <property type="match status" value="1"/>
</dbReference>
<dbReference type="PROSITE" id="PS01261">
    <property type="entry name" value="UPF0020"/>
    <property type="match status" value="1"/>
</dbReference>
<dbReference type="Pfam" id="PF02926">
    <property type="entry name" value="THUMP"/>
    <property type="match status" value="1"/>
</dbReference>
<protein>
    <submittedName>
        <fullName evidence="5">RNA methyltransferase</fullName>
    </submittedName>
</protein>
<gene>
    <name evidence="5" type="ORF">DESUT3_09800</name>
</gene>
<dbReference type="InterPro" id="IPR054170">
    <property type="entry name" value="RlmL_1st"/>
</dbReference>
<dbReference type="Pfam" id="PF22020">
    <property type="entry name" value="RlmL_1st"/>
    <property type="match status" value="1"/>
</dbReference>
<evidence type="ECO:0000259" key="4">
    <source>
        <dbReference type="PROSITE" id="PS51165"/>
    </source>
</evidence>
<proteinExistence type="predicted"/>
<reference evidence="5 6" key="1">
    <citation type="journal article" date="2016" name="C (Basel)">
        <title>Selective Growth of and Electricity Production by Marine Exoelectrogenic Bacteria in Self-Aggregated Hydrogel of Microbially Reduced Graphene Oxide.</title>
        <authorList>
            <person name="Yoshida N."/>
            <person name="Goto Y."/>
            <person name="Miyata Y."/>
        </authorList>
    </citation>
    <scope>NUCLEOTIDE SEQUENCE [LARGE SCALE GENOMIC DNA]</scope>
    <source>
        <strain evidence="5 6">NIT-T3</strain>
    </source>
</reference>
<keyword evidence="2" id="KW-0808">Transferase</keyword>
<dbReference type="Pfam" id="PF01170">
    <property type="entry name" value="UPF0020"/>
    <property type="match status" value="1"/>
</dbReference>
<dbReference type="CDD" id="cd11715">
    <property type="entry name" value="THUMP_AdoMetMT"/>
    <property type="match status" value="1"/>
</dbReference>
<dbReference type="PANTHER" id="PTHR47313:SF1">
    <property type="entry name" value="RIBOSOMAL RNA LARGE SUBUNIT METHYLTRANSFERASE K_L"/>
    <property type="match status" value="1"/>
</dbReference>
<evidence type="ECO:0000256" key="3">
    <source>
        <dbReference type="PROSITE-ProRule" id="PRU00529"/>
    </source>
</evidence>
<dbReference type="GO" id="GO:0032259">
    <property type="term" value="P:methylation"/>
    <property type="evidence" value="ECO:0007669"/>
    <property type="project" value="UniProtKB-KW"/>
</dbReference>
<sequence length="375" mass="40907">MKKPDDRLFAVTAPGLEGVCAAELAALGMAEVEAVAGGVEFCGGLREIYLGNLWLRTASRVLVRMGEVRSRDFPDLYKKTVKLPWGRFIRPDTRLRVRAVSHGSRLGHTGRISATVAEAVNRALGRKEQPETGPEQLILARFEDDLCQFSVDSSGELLHRRGYREEAGAAPLRETLAAGMLLLLGWQGQVPLADPMCGSGSLVIEAALLARNLPPGRARRFAFMDWPRYRPGLWDALRLEAGRSERPCPVPLAGSDQDPLVLELARRNALRAGVAEVTAWDCRPLQQLQSDAGCGLLISNPPYGERIGRGPGLVELFRSLGQVLVERRPGWSLAFLCPDPELARQTDLAPACRAELHNGGIAVGLYTATRGQNPR</sequence>
<dbReference type="PANTHER" id="PTHR47313">
    <property type="entry name" value="RIBOSOMAL RNA LARGE SUBUNIT METHYLTRANSFERASE K/L"/>
    <property type="match status" value="1"/>
</dbReference>
<feature type="domain" description="THUMP" evidence="4">
    <location>
        <begin position="47"/>
        <end position="153"/>
    </location>
</feature>
<dbReference type="Gene3D" id="3.30.2130.30">
    <property type="match status" value="1"/>
</dbReference>
<dbReference type="InterPro" id="IPR029063">
    <property type="entry name" value="SAM-dependent_MTases_sf"/>
</dbReference>
<organism evidence="5 6">
    <name type="scientific">Desulfuromonas versatilis</name>
    <dbReference type="NCBI Taxonomy" id="2802975"/>
    <lineage>
        <taxon>Bacteria</taxon>
        <taxon>Pseudomonadati</taxon>
        <taxon>Thermodesulfobacteriota</taxon>
        <taxon>Desulfuromonadia</taxon>
        <taxon>Desulfuromonadales</taxon>
        <taxon>Desulfuromonadaceae</taxon>
        <taxon>Desulfuromonas</taxon>
    </lineage>
</organism>
<keyword evidence="1 5" id="KW-0489">Methyltransferase</keyword>
<dbReference type="Proteomes" id="UP001319827">
    <property type="component" value="Chromosome"/>
</dbReference>
<evidence type="ECO:0000256" key="2">
    <source>
        <dbReference type="ARBA" id="ARBA00022679"/>
    </source>
</evidence>
<dbReference type="EMBL" id="AP024355">
    <property type="protein sequence ID" value="BCR03911.1"/>
    <property type="molecule type" value="Genomic_DNA"/>
</dbReference>
<accession>A0ABM8HTF2</accession>
<keyword evidence="3" id="KW-0694">RNA-binding</keyword>
<evidence type="ECO:0000313" key="6">
    <source>
        <dbReference type="Proteomes" id="UP001319827"/>
    </source>
</evidence>
<dbReference type="Gene3D" id="3.40.50.150">
    <property type="entry name" value="Vaccinia Virus protein VP39"/>
    <property type="match status" value="1"/>
</dbReference>
<dbReference type="SUPFAM" id="SSF53335">
    <property type="entry name" value="S-adenosyl-L-methionine-dependent methyltransferases"/>
    <property type="match status" value="1"/>
</dbReference>
<name>A0ABM8HTF2_9BACT</name>
<evidence type="ECO:0000313" key="5">
    <source>
        <dbReference type="EMBL" id="BCR03911.1"/>
    </source>
</evidence>
<keyword evidence="6" id="KW-1185">Reference proteome</keyword>